<dbReference type="Pfam" id="PF00150">
    <property type="entry name" value="Cellulase"/>
    <property type="match status" value="1"/>
</dbReference>
<dbReference type="SUPFAM" id="SSF57180">
    <property type="entry name" value="Cellulose-binding domain"/>
    <property type="match status" value="1"/>
</dbReference>
<keyword evidence="4 9" id="KW-0732">Signal</keyword>
<comment type="catalytic activity">
    <reaction evidence="1">
        <text>Endohydrolysis of (1-&gt;4)-beta-D-glucosidic linkages in cellulose, lichenin and cereal beta-D-glucans.</text>
        <dbReference type="EC" id="3.2.1.4"/>
    </reaction>
</comment>
<dbReference type="GO" id="GO:0008810">
    <property type="term" value="F:cellulase activity"/>
    <property type="evidence" value="ECO:0007669"/>
    <property type="project" value="UniProtKB-EC"/>
</dbReference>
<dbReference type="PROSITE" id="PS00562">
    <property type="entry name" value="CBM1_1"/>
    <property type="match status" value="1"/>
</dbReference>
<evidence type="ECO:0000259" key="10">
    <source>
        <dbReference type="PROSITE" id="PS51164"/>
    </source>
</evidence>
<dbReference type="EMBL" id="WOWK01000171">
    <property type="protein sequence ID" value="KAF0316125.1"/>
    <property type="molecule type" value="Genomic_DNA"/>
</dbReference>
<feature type="compositionally biased region" description="Low complexity" evidence="7">
    <location>
        <begin position="525"/>
        <end position="534"/>
    </location>
</feature>
<feature type="region of interest" description="Disordered" evidence="7">
    <location>
        <begin position="502"/>
        <end position="570"/>
    </location>
</feature>
<feature type="compositionally biased region" description="Basic residues" evidence="7">
    <location>
        <begin position="508"/>
        <end position="524"/>
    </location>
</feature>
<evidence type="ECO:0000313" key="11">
    <source>
        <dbReference type="EMBL" id="KAF0316125.1"/>
    </source>
</evidence>
<dbReference type="Proteomes" id="UP000434172">
    <property type="component" value="Unassembled WGS sequence"/>
</dbReference>
<evidence type="ECO:0000256" key="6">
    <source>
        <dbReference type="ARBA" id="ARBA00023295"/>
    </source>
</evidence>
<evidence type="ECO:0000313" key="12">
    <source>
        <dbReference type="Proteomes" id="UP000434172"/>
    </source>
</evidence>
<feature type="compositionally biased region" description="Low complexity" evidence="7">
    <location>
        <begin position="120"/>
        <end position="167"/>
    </location>
</feature>
<feature type="region of interest" description="Disordered" evidence="7">
    <location>
        <begin position="107"/>
        <end position="167"/>
    </location>
</feature>
<dbReference type="EC" id="3.2.1.4" evidence="3"/>
<keyword evidence="6" id="KW-0326">Glycosidase</keyword>
<keyword evidence="8" id="KW-0472">Membrane</keyword>
<feature type="chain" id="PRO_5034003139" description="cellulase" evidence="9">
    <location>
        <begin position="17"/>
        <end position="752"/>
    </location>
</feature>
<feature type="signal peptide" evidence="9">
    <location>
        <begin position="1"/>
        <end position="16"/>
    </location>
</feature>
<keyword evidence="12" id="KW-1185">Reference proteome</keyword>
<evidence type="ECO:0000256" key="9">
    <source>
        <dbReference type="SAM" id="SignalP"/>
    </source>
</evidence>
<sequence>MKGLILSAALVGGAMAQAGPYMPCGGKGWTGATTCVSGYTCVKQNDYYSQCVQGSAGAGAVSAQQVTTLKTSTRRSCKSKTAGSAAASVVVPQAPTSSAAGISTTSAGAAVKPSAQPVDTKTAPSTSSKAASSQAPVKSVAAEAVSSSAPVVKPTTTAAAPVTTSKAAVTSAAPATSAKASSAPAASASATPGKTGKFKWFGSNQSGAEFGQGTLPGTAGKDYTFPDTTKVDTLISQGYNTFRLNFLMERLAPNGLTGSFDADYLAGLTKAITHITTAGASVVLDPHNYGRFNNNIITDTAAFKTFFTNWATLFKSNDKVIFDTNNEYNSMDQDLVLKLNQAAIDGIRASGATNYIWVEGNSWTGAHSWVSTNDNMKALTDPLNKIAYEMHQYLDSDSSGTSETCVSATIGVERVKDATEWLRSNGKVGVLGEFAGGANDVCKEAVTGLLNYLQQNSDVWIGATTWAAGPMWGSYMYSFEPETGVAYNYYNDLLKTYQNARSFSASRSPRRKFVKKRTPKKKSQKVFQSFQSNKMSKFDGATASAPRSPRPPPSAPGPDPQPAPYSTWSGPPSTTNILTRQLAAVALIVLLYTASIPFTPVVWVLNVEGSSFIDRLFAGIVMLSACYFQWQIAGLTRPLAIVFPGSSGSVIRNGRIERGSTMGFVWHPSNYWPYIICEAMLLALAEFGTSEMLRRSIVCGVVAGLWAVGYSATPESTKRWAYEHLKAWMFWMVLDEIMRVGRSSVSGRRRRY</sequence>
<name>A0A8H3VXF7_9PEZI</name>
<reference evidence="11 12" key="1">
    <citation type="submission" date="2019-12" db="EMBL/GenBank/DDBJ databases">
        <title>A genome sequence resource for the geographically widespread anthracnose pathogen Colletotrichum asianum.</title>
        <authorList>
            <person name="Meng Y."/>
        </authorList>
    </citation>
    <scope>NUCLEOTIDE SEQUENCE [LARGE SCALE GENOMIC DNA]</scope>
    <source>
        <strain evidence="11 12">ICMP 18580</strain>
    </source>
</reference>
<dbReference type="InterPro" id="IPR035971">
    <property type="entry name" value="CBD_sf"/>
</dbReference>
<evidence type="ECO:0000256" key="3">
    <source>
        <dbReference type="ARBA" id="ARBA00012601"/>
    </source>
</evidence>
<dbReference type="GO" id="GO:0009251">
    <property type="term" value="P:glucan catabolic process"/>
    <property type="evidence" value="ECO:0007669"/>
    <property type="project" value="TreeGrafter"/>
</dbReference>
<dbReference type="OrthoDB" id="5823761at2759"/>
<keyword evidence="8" id="KW-1133">Transmembrane helix</keyword>
<comment type="similarity">
    <text evidence="2">Belongs to the glycosyl hydrolase 5 (cellulase A) family.</text>
</comment>
<dbReference type="InterPro" id="IPR017853">
    <property type="entry name" value="GH"/>
</dbReference>
<dbReference type="GO" id="GO:0005576">
    <property type="term" value="C:extracellular region"/>
    <property type="evidence" value="ECO:0007669"/>
    <property type="project" value="InterPro"/>
</dbReference>
<dbReference type="Gene3D" id="3.20.20.80">
    <property type="entry name" value="Glycosidases"/>
    <property type="match status" value="1"/>
</dbReference>
<dbReference type="Pfam" id="PF00734">
    <property type="entry name" value="CBM_1"/>
    <property type="match status" value="1"/>
</dbReference>
<dbReference type="SUPFAM" id="SSF51445">
    <property type="entry name" value="(Trans)glycosidases"/>
    <property type="match status" value="1"/>
</dbReference>
<evidence type="ECO:0000256" key="5">
    <source>
        <dbReference type="ARBA" id="ARBA00022801"/>
    </source>
</evidence>
<evidence type="ECO:0000256" key="2">
    <source>
        <dbReference type="ARBA" id="ARBA00005641"/>
    </source>
</evidence>
<evidence type="ECO:0000256" key="8">
    <source>
        <dbReference type="SAM" id="Phobius"/>
    </source>
</evidence>
<dbReference type="AlphaFoldDB" id="A0A8H3VXF7"/>
<dbReference type="PROSITE" id="PS51164">
    <property type="entry name" value="CBM1_2"/>
    <property type="match status" value="1"/>
</dbReference>
<proteinExistence type="inferred from homology"/>
<comment type="caution">
    <text evidence="11">The sequence shown here is derived from an EMBL/GenBank/DDBJ whole genome shotgun (WGS) entry which is preliminary data.</text>
</comment>
<dbReference type="SMART" id="SM00236">
    <property type="entry name" value="fCBD"/>
    <property type="match status" value="1"/>
</dbReference>
<organism evidence="11 12">
    <name type="scientific">Colletotrichum asianum</name>
    <dbReference type="NCBI Taxonomy" id="702518"/>
    <lineage>
        <taxon>Eukaryota</taxon>
        <taxon>Fungi</taxon>
        <taxon>Dikarya</taxon>
        <taxon>Ascomycota</taxon>
        <taxon>Pezizomycotina</taxon>
        <taxon>Sordariomycetes</taxon>
        <taxon>Hypocreomycetidae</taxon>
        <taxon>Glomerellales</taxon>
        <taxon>Glomerellaceae</taxon>
        <taxon>Colletotrichum</taxon>
        <taxon>Colletotrichum gloeosporioides species complex</taxon>
    </lineage>
</organism>
<dbReference type="InterPro" id="IPR001547">
    <property type="entry name" value="Glyco_hydro_5"/>
</dbReference>
<protein>
    <recommendedName>
        <fullName evidence="3">cellulase</fullName>
        <ecNumber evidence="3">3.2.1.4</ecNumber>
    </recommendedName>
</protein>
<keyword evidence="5" id="KW-0378">Hydrolase</keyword>
<feature type="transmembrane region" description="Helical" evidence="8">
    <location>
        <begin position="612"/>
        <end position="630"/>
    </location>
</feature>
<evidence type="ECO:0000256" key="7">
    <source>
        <dbReference type="SAM" id="MobiDB-lite"/>
    </source>
</evidence>
<keyword evidence="8" id="KW-0812">Transmembrane</keyword>
<dbReference type="PANTHER" id="PTHR34142:SF1">
    <property type="entry name" value="GLYCOSIDE HYDROLASE FAMILY 5 DOMAIN-CONTAINING PROTEIN"/>
    <property type="match status" value="1"/>
</dbReference>
<dbReference type="PANTHER" id="PTHR34142">
    <property type="entry name" value="ENDO-BETA-1,4-GLUCANASE A"/>
    <property type="match status" value="1"/>
</dbReference>
<evidence type="ECO:0000256" key="1">
    <source>
        <dbReference type="ARBA" id="ARBA00000966"/>
    </source>
</evidence>
<dbReference type="GO" id="GO:0030248">
    <property type="term" value="F:cellulose binding"/>
    <property type="evidence" value="ECO:0007669"/>
    <property type="project" value="InterPro"/>
</dbReference>
<feature type="compositionally biased region" description="Pro residues" evidence="7">
    <location>
        <begin position="548"/>
        <end position="563"/>
    </location>
</feature>
<accession>A0A8H3VXF7</accession>
<feature type="domain" description="CBM1" evidence="10">
    <location>
        <begin position="16"/>
        <end position="52"/>
    </location>
</feature>
<feature type="transmembrane region" description="Helical" evidence="8">
    <location>
        <begin position="582"/>
        <end position="605"/>
    </location>
</feature>
<gene>
    <name evidence="11" type="ORF">GQ607_016663</name>
</gene>
<dbReference type="InterPro" id="IPR000254">
    <property type="entry name" value="CBD"/>
</dbReference>
<evidence type="ECO:0000256" key="4">
    <source>
        <dbReference type="ARBA" id="ARBA00022729"/>
    </source>
</evidence>